<keyword evidence="1" id="KW-1133">Transmembrane helix</keyword>
<dbReference type="AlphaFoldDB" id="A0A2I1M5E9"/>
<dbReference type="InterPro" id="IPR039424">
    <property type="entry name" value="SBP_5"/>
</dbReference>
<dbReference type="RefSeq" id="WP_101541304.1">
    <property type="nucleotide sequence ID" value="NZ_PKGU01000002.1"/>
</dbReference>
<evidence type="ECO:0000313" key="3">
    <source>
        <dbReference type="EMBL" id="PKZ15351.1"/>
    </source>
</evidence>
<gene>
    <name evidence="3" type="ORF">CYJ32_02945</name>
</gene>
<protein>
    <submittedName>
        <fullName evidence="3">ABC transporter substrate-binding protein</fullName>
    </submittedName>
</protein>
<dbReference type="Gene3D" id="3.40.190.10">
    <property type="entry name" value="Periplasmic binding protein-like II"/>
    <property type="match status" value="1"/>
</dbReference>
<name>A0A2I1M5E9_9BIFI</name>
<dbReference type="GO" id="GO:0043190">
    <property type="term" value="C:ATP-binding cassette (ABC) transporter complex"/>
    <property type="evidence" value="ECO:0007669"/>
    <property type="project" value="InterPro"/>
</dbReference>
<sequence>MKNNSRGQLSIPVQSLDDELNARRKPLLQAKIKPWWSMIVAALAVVVTLTGVTIGYINLSERTTSNRLAIGLTLAPTNLDLRTTSGTALEQLLIGNVYEALLTRNSDNSVSPGVAQSWEVSADRKQYTFHLHKNMSFSNGHVLDAQDVAWSIQTMMDKQLQGAVSLANFESVKALDAHTVVLRLSAPYSELLWNLSSRAGVVYDKDATYDAKTQAVGSGPYTIAAYNPGVSVTLQARPNYWGSAHKAQIRTIVLNYYVDPQAALHALESNDVQVLAPISSQLASTIEKDERFQVQAGDGTDKYVLAFNNRKEPFTDKRVRQAIRYAIDEKSIIASRGGTDALLGGPIPSLDPGYEDLTGLYATDVKKAQSLMQEAGYSPSKPLKLTLTYANIYPAEIGQQLRSQLTKIGIDLTVNRTEFATWLAQVYKQHNFDISMVDHNDSHDFKQWATPDYYYGYNNAQVQKLYAEAMAALSDEQRDTLLAKAARIVSEDAPADWIMNFRVVSAWRTNVEGFPVNLNQTVLPLWEVSVR</sequence>
<dbReference type="GO" id="GO:1904680">
    <property type="term" value="F:peptide transmembrane transporter activity"/>
    <property type="evidence" value="ECO:0007669"/>
    <property type="project" value="TreeGrafter"/>
</dbReference>
<evidence type="ECO:0000256" key="1">
    <source>
        <dbReference type="SAM" id="Phobius"/>
    </source>
</evidence>
<organism evidence="3 4">
    <name type="scientific">Alloscardovia omnicolens</name>
    <dbReference type="NCBI Taxonomy" id="419015"/>
    <lineage>
        <taxon>Bacteria</taxon>
        <taxon>Bacillati</taxon>
        <taxon>Actinomycetota</taxon>
        <taxon>Actinomycetes</taxon>
        <taxon>Bifidobacteriales</taxon>
        <taxon>Bifidobacteriaceae</taxon>
        <taxon>Alloscardovia</taxon>
    </lineage>
</organism>
<dbReference type="Gene3D" id="3.10.105.10">
    <property type="entry name" value="Dipeptide-binding Protein, Domain 3"/>
    <property type="match status" value="1"/>
</dbReference>
<keyword evidence="1" id="KW-0472">Membrane</keyword>
<dbReference type="CDD" id="cd08494">
    <property type="entry name" value="PBP2_NikA_DppA_OppA_like_6"/>
    <property type="match status" value="1"/>
</dbReference>
<evidence type="ECO:0000259" key="2">
    <source>
        <dbReference type="Pfam" id="PF00496"/>
    </source>
</evidence>
<evidence type="ECO:0000313" key="4">
    <source>
        <dbReference type="Proteomes" id="UP000242263"/>
    </source>
</evidence>
<keyword evidence="1" id="KW-0812">Transmembrane</keyword>
<dbReference type="Pfam" id="PF00496">
    <property type="entry name" value="SBP_bac_5"/>
    <property type="match status" value="1"/>
</dbReference>
<dbReference type="Gene3D" id="3.90.76.10">
    <property type="entry name" value="Dipeptide-binding Protein, Domain 1"/>
    <property type="match status" value="1"/>
</dbReference>
<feature type="domain" description="Solute-binding protein family 5" evidence="2">
    <location>
        <begin position="110"/>
        <end position="456"/>
    </location>
</feature>
<proteinExistence type="predicted"/>
<accession>A0A2I1M5E9</accession>
<comment type="caution">
    <text evidence="3">The sequence shown here is derived from an EMBL/GenBank/DDBJ whole genome shotgun (WGS) entry which is preliminary data.</text>
</comment>
<dbReference type="PANTHER" id="PTHR30290">
    <property type="entry name" value="PERIPLASMIC BINDING COMPONENT OF ABC TRANSPORTER"/>
    <property type="match status" value="1"/>
</dbReference>
<dbReference type="PIRSF" id="PIRSF002741">
    <property type="entry name" value="MppA"/>
    <property type="match status" value="1"/>
</dbReference>
<dbReference type="EMBL" id="PKGU01000002">
    <property type="protein sequence ID" value="PKZ15351.1"/>
    <property type="molecule type" value="Genomic_DNA"/>
</dbReference>
<dbReference type="GO" id="GO:0042597">
    <property type="term" value="C:periplasmic space"/>
    <property type="evidence" value="ECO:0007669"/>
    <property type="project" value="UniProtKB-ARBA"/>
</dbReference>
<feature type="transmembrane region" description="Helical" evidence="1">
    <location>
        <begin position="35"/>
        <end position="57"/>
    </location>
</feature>
<dbReference type="GO" id="GO:0015833">
    <property type="term" value="P:peptide transport"/>
    <property type="evidence" value="ECO:0007669"/>
    <property type="project" value="TreeGrafter"/>
</dbReference>
<dbReference type="SUPFAM" id="SSF53850">
    <property type="entry name" value="Periplasmic binding protein-like II"/>
    <property type="match status" value="1"/>
</dbReference>
<reference evidence="3 4" key="1">
    <citation type="submission" date="2017-12" db="EMBL/GenBank/DDBJ databases">
        <title>Phylogenetic diversity of female urinary microbiome.</title>
        <authorList>
            <person name="Thomas-White K."/>
            <person name="Wolfe A.J."/>
        </authorList>
    </citation>
    <scope>NUCLEOTIDE SEQUENCE [LARGE SCALE GENOMIC DNA]</scope>
    <source>
        <strain evidence="3 4">UMB0064</strain>
    </source>
</reference>
<dbReference type="InterPro" id="IPR000914">
    <property type="entry name" value="SBP_5_dom"/>
</dbReference>
<dbReference type="InterPro" id="IPR030678">
    <property type="entry name" value="Peptide/Ni-bd"/>
</dbReference>
<dbReference type="Proteomes" id="UP000242263">
    <property type="component" value="Unassembled WGS sequence"/>
</dbReference>